<dbReference type="Proteomes" id="UP000017184">
    <property type="component" value="Chromosome"/>
</dbReference>
<gene>
    <name evidence="2" type="ORF">Cenrod_2135</name>
</gene>
<dbReference type="GO" id="GO:0006935">
    <property type="term" value="P:chemotaxis"/>
    <property type="evidence" value="ECO:0007669"/>
    <property type="project" value="InterPro"/>
</dbReference>
<dbReference type="SUPFAM" id="SSF50341">
    <property type="entry name" value="CheW-like"/>
    <property type="match status" value="1"/>
</dbReference>
<protein>
    <recommendedName>
        <fullName evidence="4">CheW-like domain-containing protein</fullName>
    </recommendedName>
</protein>
<dbReference type="KEGG" id="cbx:Cenrod_2135"/>
<organism evidence="2 3">
    <name type="scientific">Candidatus Symbiobacter mobilis CR</name>
    <dbReference type="NCBI Taxonomy" id="946483"/>
    <lineage>
        <taxon>Bacteria</taxon>
        <taxon>Pseudomonadati</taxon>
        <taxon>Pseudomonadota</taxon>
        <taxon>Betaproteobacteria</taxon>
        <taxon>Burkholderiales</taxon>
        <taxon>Comamonadaceae</taxon>
    </lineage>
</organism>
<dbReference type="EMBL" id="CP004885">
    <property type="protein sequence ID" value="AGX88205.1"/>
    <property type="molecule type" value="Genomic_DNA"/>
</dbReference>
<proteinExistence type="predicted"/>
<dbReference type="GO" id="GO:0007165">
    <property type="term" value="P:signal transduction"/>
    <property type="evidence" value="ECO:0007669"/>
    <property type="project" value="InterPro"/>
</dbReference>
<evidence type="ECO:0000313" key="2">
    <source>
        <dbReference type="EMBL" id="AGX88205.1"/>
    </source>
</evidence>
<feature type="region of interest" description="Disordered" evidence="1">
    <location>
        <begin position="130"/>
        <end position="156"/>
    </location>
</feature>
<evidence type="ECO:0008006" key="4">
    <source>
        <dbReference type="Google" id="ProtNLM"/>
    </source>
</evidence>
<keyword evidence="3" id="KW-1185">Reference proteome</keyword>
<name>U5NA58_9BURK</name>
<dbReference type="InterPro" id="IPR036061">
    <property type="entry name" value="CheW-like_dom_sf"/>
</dbReference>
<sequence length="156" mass="16239">MSPPATLHLLLCTVNGVAFGFDVEHVTAIAVPEAGVAPCRLLGMLGVQDGAAGRPALSTTSFVLSTRTRDGIRPIAVDDLEDIGEVDMAQLRPLPATVEPLALRTGIWAVWLRGPRMVFLLDPLRWAATPPAAPTSPAPSSAEPSSPSSPSSPSLL</sequence>
<accession>U5NA58</accession>
<evidence type="ECO:0000256" key="1">
    <source>
        <dbReference type="SAM" id="MobiDB-lite"/>
    </source>
</evidence>
<dbReference type="HOGENOM" id="CLU_1683389_0_0_4"/>
<feature type="compositionally biased region" description="Low complexity" evidence="1">
    <location>
        <begin position="138"/>
        <end position="156"/>
    </location>
</feature>
<dbReference type="AlphaFoldDB" id="U5NA58"/>
<dbReference type="STRING" id="946483.Cenrod_2135"/>
<evidence type="ECO:0000313" key="3">
    <source>
        <dbReference type="Proteomes" id="UP000017184"/>
    </source>
</evidence>
<dbReference type="RefSeq" id="WP_022775358.1">
    <property type="nucleotide sequence ID" value="NC_022576.1"/>
</dbReference>
<reference evidence="2 3" key="1">
    <citation type="journal article" date="2013" name="Genome Biol.">
        <title>Genomic analysis reveals key aspects of prokaryotic symbiosis in the phototrophic consortium "Chlorochromatium aggregatum".</title>
        <authorList>
            <person name="Liu Z."/>
            <person name="Muller J."/>
            <person name="Li T."/>
            <person name="Alvey R.M."/>
            <person name="Vogl K."/>
            <person name="Frigaard N.U."/>
            <person name="Rockwell N.C."/>
            <person name="Boyd E.S."/>
            <person name="Tomsho L.P."/>
            <person name="Schuster S.C."/>
            <person name="Henke P."/>
            <person name="Rohde M."/>
            <person name="Overmann J."/>
            <person name="Bryant D.A."/>
        </authorList>
    </citation>
    <scope>NUCLEOTIDE SEQUENCE [LARGE SCALE GENOMIC DNA]</scope>
    <source>
        <strain evidence="2">CR</strain>
    </source>
</reference>